<dbReference type="InterPro" id="IPR023159">
    <property type="entry name" value="SO1590-like_sf"/>
</dbReference>
<dbReference type="Pfam" id="PF11528">
    <property type="entry name" value="DUF3224"/>
    <property type="match status" value="1"/>
</dbReference>
<dbReference type="Proteomes" id="UP000006744">
    <property type="component" value="Chromosome"/>
</dbReference>
<dbReference type="InterPro" id="IPR021607">
    <property type="entry name" value="DUF3224"/>
</dbReference>
<name>B7INL3_BACC2</name>
<organism evidence="1 2">
    <name type="scientific">Bacillus cereus (strain G9842)</name>
    <dbReference type="NCBI Taxonomy" id="405531"/>
    <lineage>
        <taxon>Bacteria</taxon>
        <taxon>Bacillati</taxon>
        <taxon>Bacillota</taxon>
        <taxon>Bacilli</taxon>
        <taxon>Bacillales</taxon>
        <taxon>Bacillaceae</taxon>
        <taxon>Bacillus</taxon>
        <taxon>Bacillus cereus group</taxon>
    </lineage>
</organism>
<dbReference type="HOGENOM" id="CLU_111671_2_0_9"/>
<evidence type="ECO:0000313" key="2">
    <source>
        <dbReference type="Proteomes" id="UP000006744"/>
    </source>
</evidence>
<sequence length="147" mass="16959">MNWYFLKVYNWREITCIEVTFTVSKWDEKPIDDTRKDFPINIAHVEYDIDGELKGKAFVEYFLYYLDSNINDGHLATAKISGFLHFEGIYKGQQGTFTAIEQGIFDKGNLDSPGTIIKATGNLENLRGSYNYQFTGQTSKLILELEF</sequence>
<gene>
    <name evidence="1" type="ordered locus">BCG9842_B1992</name>
</gene>
<dbReference type="Gene3D" id="2.40.350.10">
    <property type="entry name" value="SO1590-like"/>
    <property type="match status" value="1"/>
</dbReference>
<proteinExistence type="predicted"/>
<dbReference type="EMBL" id="CP001186">
    <property type="protein sequence ID" value="ACK96883.1"/>
    <property type="molecule type" value="Genomic_DNA"/>
</dbReference>
<evidence type="ECO:0000313" key="1">
    <source>
        <dbReference type="EMBL" id="ACK96883.1"/>
    </source>
</evidence>
<dbReference type="SUPFAM" id="SSF159238">
    <property type="entry name" value="SO1590-like"/>
    <property type="match status" value="1"/>
</dbReference>
<accession>B7INL3</accession>
<protein>
    <recommendedName>
        <fullName evidence="3">PbsX family transcriptional regulator</fullName>
    </recommendedName>
</protein>
<reference evidence="1 2" key="1">
    <citation type="submission" date="2008-10" db="EMBL/GenBank/DDBJ databases">
        <title>Genome sequence of Bacillus cereus G9842.</title>
        <authorList>
            <person name="Dodson R.J."/>
            <person name="Durkin A.S."/>
            <person name="Rosovitz M.J."/>
            <person name="Rasko D.A."/>
            <person name="Hoffmaster A."/>
            <person name="Ravel J."/>
            <person name="Sutton G."/>
        </authorList>
    </citation>
    <scope>NUCLEOTIDE SEQUENCE [LARGE SCALE GENOMIC DNA]</scope>
    <source>
        <strain evidence="1 2">G9842</strain>
    </source>
</reference>
<evidence type="ECO:0008006" key="3">
    <source>
        <dbReference type="Google" id="ProtNLM"/>
    </source>
</evidence>
<dbReference type="KEGG" id="bcg:BCG9842_B1992"/>
<dbReference type="AlphaFoldDB" id="B7INL3"/>